<sequence length="99" mass="11149">MIVHPTRRRNTEGNNASGQHSDIRKHRRAAKIISLSIATTFGQQLRHEVIQPACLDAMQTCALLSLEPEPPVYALRARRLAHAARESIAPSERESWGWN</sequence>
<comment type="caution">
    <text evidence="2">The sequence shown here is derived from an EMBL/GenBank/DDBJ whole genome shotgun (WGS) entry which is preliminary data.</text>
</comment>
<keyword evidence="3" id="KW-1185">Reference proteome</keyword>
<name>A0A8S4SIM2_9NEOP</name>
<reference evidence="2" key="1">
    <citation type="submission" date="2022-03" db="EMBL/GenBank/DDBJ databases">
        <authorList>
            <person name="Lindestad O."/>
        </authorList>
    </citation>
    <scope>NUCLEOTIDE SEQUENCE</scope>
</reference>
<organism evidence="2 3">
    <name type="scientific">Pararge aegeria aegeria</name>
    <dbReference type="NCBI Taxonomy" id="348720"/>
    <lineage>
        <taxon>Eukaryota</taxon>
        <taxon>Metazoa</taxon>
        <taxon>Ecdysozoa</taxon>
        <taxon>Arthropoda</taxon>
        <taxon>Hexapoda</taxon>
        <taxon>Insecta</taxon>
        <taxon>Pterygota</taxon>
        <taxon>Neoptera</taxon>
        <taxon>Endopterygota</taxon>
        <taxon>Lepidoptera</taxon>
        <taxon>Glossata</taxon>
        <taxon>Ditrysia</taxon>
        <taxon>Papilionoidea</taxon>
        <taxon>Nymphalidae</taxon>
        <taxon>Satyrinae</taxon>
        <taxon>Satyrini</taxon>
        <taxon>Parargina</taxon>
        <taxon>Pararge</taxon>
    </lineage>
</organism>
<dbReference type="Proteomes" id="UP000838756">
    <property type="component" value="Unassembled WGS sequence"/>
</dbReference>
<proteinExistence type="predicted"/>
<dbReference type="AlphaFoldDB" id="A0A8S4SIM2"/>
<feature type="region of interest" description="Disordered" evidence="1">
    <location>
        <begin position="1"/>
        <end position="25"/>
    </location>
</feature>
<evidence type="ECO:0000313" key="3">
    <source>
        <dbReference type="Proteomes" id="UP000838756"/>
    </source>
</evidence>
<dbReference type="EMBL" id="CAKXAJ010026538">
    <property type="protein sequence ID" value="CAH2269572.1"/>
    <property type="molecule type" value="Genomic_DNA"/>
</dbReference>
<gene>
    <name evidence="2" type="primary">jg8317</name>
    <name evidence="2" type="ORF">PAEG_LOCUS27779</name>
</gene>
<evidence type="ECO:0000313" key="2">
    <source>
        <dbReference type="EMBL" id="CAH2269572.1"/>
    </source>
</evidence>
<protein>
    <submittedName>
        <fullName evidence="2">Jg8317 protein</fullName>
    </submittedName>
</protein>
<accession>A0A8S4SIM2</accession>
<evidence type="ECO:0000256" key="1">
    <source>
        <dbReference type="SAM" id="MobiDB-lite"/>
    </source>
</evidence>